<accession>A0A133PJ18</accession>
<feature type="binding site" evidence="7">
    <location>
        <position position="70"/>
    </location>
    <ligand>
        <name>S-adenosyl-L-methionine</name>
        <dbReference type="ChEBI" id="CHEBI:59789"/>
    </ligand>
</feature>
<comment type="function">
    <text evidence="2 7">Catalyzes the formation of N(7)-methylguanine at position 46 (m7G46) in tRNA.</text>
</comment>
<evidence type="ECO:0000256" key="1">
    <source>
        <dbReference type="ARBA" id="ARBA00000142"/>
    </source>
</evidence>
<reference evidence="8 9" key="1">
    <citation type="submission" date="2016-01" db="EMBL/GenBank/DDBJ databases">
        <authorList>
            <person name="Oliw E.H."/>
        </authorList>
    </citation>
    <scope>NUCLEOTIDE SEQUENCE [LARGE SCALE GENOMIC DNA]</scope>
    <source>
        <strain evidence="8 9">CMW7756A</strain>
    </source>
</reference>
<feature type="binding site" evidence="7">
    <location>
        <position position="119"/>
    </location>
    <ligand>
        <name>S-adenosyl-L-methionine</name>
        <dbReference type="ChEBI" id="CHEBI:59789"/>
    </ligand>
</feature>
<protein>
    <recommendedName>
        <fullName evidence="7">tRNA (guanine-N(7)-)-methyltransferase</fullName>
        <ecNumber evidence="7">2.1.1.33</ecNumber>
    </recommendedName>
    <alternativeName>
        <fullName evidence="7">tRNA (guanine(46)-N(7))-methyltransferase</fullName>
    </alternativeName>
    <alternativeName>
        <fullName evidence="7">tRNA(m7G46)-methyltransferase</fullName>
    </alternativeName>
</protein>
<dbReference type="PANTHER" id="PTHR23417">
    <property type="entry name" value="3-DEOXY-D-MANNO-OCTULOSONIC-ACID TRANSFERASE/TRNA GUANINE-N 7 - -METHYLTRANSFERASE"/>
    <property type="match status" value="1"/>
</dbReference>
<proteinExistence type="inferred from homology"/>
<comment type="caution">
    <text evidence="7">Lacks conserved residue(s) required for the propagation of feature annotation.</text>
</comment>
<comment type="catalytic activity">
    <reaction evidence="1 7">
        <text>guanosine(46) in tRNA + S-adenosyl-L-methionine = N(7)-methylguanosine(46) in tRNA + S-adenosyl-L-homocysteine</text>
        <dbReference type="Rhea" id="RHEA:42708"/>
        <dbReference type="Rhea" id="RHEA-COMP:10188"/>
        <dbReference type="Rhea" id="RHEA-COMP:10189"/>
        <dbReference type="ChEBI" id="CHEBI:57856"/>
        <dbReference type="ChEBI" id="CHEBI:59789"/>
        <dbReference type="ChEBI" id="CHEBI:74269"/>
        <dbReference type="ChEBI" id="CHEBI:74480"/>
        <dbReference type="EC" id="2.1.1.33"/>
    </reaction>
</comment>
<dbReference type="PROSITE" id="PS51625">
    <property type="entry name" value="SAM_MT_TRMB"/>
    <property type="match status" value="1"/>
</dbReference>
<dbReference type="InterPro" id="IPR029063">
    <property type="entry name" value="SAM-dependent_MTases_sf"/>
</dbReference>
<comment type="pathway">
    <text evidence="7">tRNA modification; N(7)-methylguanine-tRNA biosynthesis.</text>
</comment>
<dbReference type="UniPathway" id="UPA00989"/>
<dbReference type="GO" id="GO:0043527">
    <property type="term" value="C:tRNA methyltransferase complex"/>
    <property type="evidence" value="ECO:0007669"/>
    <property type="project" value="TreeGrafter"/>
</dbReference>
<sequence>MKMRLRKKHFAIPEMAENPYVFFNGQENKGKWKEVFGNENPIYLEIGAGKGTFTIESAKRNKNINYIMVDIETNALIYATRKIIDEELTNVRAMPINAENILDYFDKDELDRIYINFCNPWPKLRHKKRRLTYPRFLEKYKVILKPKSQIYFKTDDLELFEESLDYFKDEGFSTLIEDFDMKLEDYPQNIVTEYESKFRGLGEKIKFGVFEHYVN</sequence>
<dbReference type="EC" id="2.1.1.33" evidence="7"/>
<dbReference type="Pfam" id="PF02390">
    <property type="entry name" value="Methyltransf_4"/>
    <property type="match status" value="1"/>
</dbReference>
<keyword evidence="3 7" id="KW-0489">Methyltransferase</keyword>
<feature type="binding site" evidence="7">
    <location>
        <position position="123"/>
    </location>
    <ligand>
        <name>substrate</name>
    </ligand>
</feature>
<feature type="binding site" evidence="7">
    <location>
        <begin position="192"/>
        <end position="195"/>
    </location>
    <ligand>
        <name>substrate</name>
    </ligand>
</feature>
<feature type="binding site" evidence="7">
    <location>
        <position position="45"/>
    </location>
    <ligand>
        <name>S-adenosyl-L-methionine</name>
        <dbReference type="ChEBI" id="CHEBI:59789"/>
    </ligand>
</feature>
<dbReference type="GO" id="GO:0008176">
    <property type="term" value="F:tRNA (guanine(46)-N7)-methyltransferase activity"/>
    <property type="evidence" value="ECO:0007669"/>
    <property type="project" value="UniProtKB-UniRule"/>
</dbReference>
<dbReference type="CDD" id="cd02440">
    <property type="entry name" value="AdoMet_MTases"/>
    <property type="match status" value="1"/>
</dbReference>
<evidence type="ECO:0000256" key="4">
    <source>
        <dbReference type="ARBA" id="ARBA00022679"/>
    </source>
</evidence>
<dbReference type="Gene3D" id="3.40.50.150">
    <property type="entry name" value="Vaccinia Virus protein VP39"/>
    <property type="match status" value="1"/>
</dbReference>
<evidence type="ECO:0000256" key="5">
    <source>
        <dbReference type="ARBA" id="ARBA00022691"/>
    </source>
</evidence>
<name>A0A133PJ18_9FIRM</name>
<feature type="binding site" evidence="7">
    <location>
        <position position="155"/>
    </location>
    <ligand>
        <name>substrate</name>
    </ligand>
</feature>
<evidence type="ECO:0000256" key="7">
    <source>
        <dbReference type="HAMAP-Rule" id="MF_01057"/>
    </source>
</evidence>
<feature type="binding site" evidence="7">
    <location>
        <position position="97"/>
    </location>
    <ligand>
        <name>S-adenosyl-L-methionine</name>
        <dbReference type="ChEBI" id="CHEBI:59789"/>
    </ligand>
</feature>
<evidence type="ECO:0000313" key="8">
    <source>
        <dbReference type="EMBL" id="KXA28525.1"/>
    </source>
</evidence>
<dbReference type="NCBIfam" id="TIGR00091">
    <property type="entry name" value="tRNA (guanosine(46)-N7)-methyltransferase TrmB"/>
    <property type="match status" value="1"/>
</dbReference>
<dbReference type="HAMAP" id="MF_01057">
    <property type="entry name" value="tRNA_methyltr_TrmB"/>
    <property type="match status" value="1"/>
</dbReference>
<comment type="similarity">
    <text evidence="7">Belongs to the class I-like SAM-binding methyltransferase superfamily. TrmB family.</text>
</comment>
<dbReference type="AlphaFoldDB" id="A0A133PJ18"/>
<dbReference type="PATRIC" id="fig|54005.3.peg.1724"/>
<dbReference type="NCBIfam" id="NF001080">
    <property type="entry name" value="PRK00121.2-2"/>
    <property type="match status" value="1"/>
</dbReference>
<keyword evidence="4 7" id="KW-0808">Transferase</keyword>
<evidence type="ECO:0000313" key="9">
    <source>
        <dbReference type="Proteomes" id="UP000070174"/>
    </source>
</evidence>
<dbReference type="PANTHER" id="PTHR23417:SF14">
    <property type="entry name" value="PENTACOTRIPEPTIDE-REPEAT REGION OF PRORP DOMAIN-CONTAINING PROTEIN"/>
    <property type="match status" value="1"/>
</dbReference>
<comment type="caution">
    <text evidence="8">The sequence shown here is derived from an EMBL/GenBank/DDBJ whole genome shotgun (WGS) entry which is preliminary data.</text>
</comment>
<evidence type="ECO:0000256" key="3">
    <source>
        <dbReference type="ARBA" id="ARBA00022603"/>
    </source>
</evidence>
<dbReference type="InterPro" id="IPR055361">
    <property type="entry name" value="tRNA_methyltr_TrmB_bact"/>
</dbReference>
<dbReference type="InterPro" id="IPR003358">
    <property type="entry name" value="tRNA_(Gua-N-7)_MeTrfase_Trmb"/>
</dbReference>
<organism evidence="8">
    <name type="scientific">Peptoniphilus harei</name>
    <dbReference type="NCBI Taxonomy" id="54005"/>
    <lineage>
        <taxon>Bacteria</taxon>
        <taxon>Bacillati</taxon>
        <taxon>Bacillota</taxon>
        <taxon>Tissierellia</taxon>
        <taxon>Tissierellales</taxon>
        <taxon>Peptoniphilaceae</taxon>
        <taxon>Peptoniphilus</taxon>
    </lineage>
</organism>
<evidence type="ECO:0000256" key="2">
    <source>
        <dbReference type="ARBA" id="ARBA00003015"/>
    </source>
</evidence>
<dbReference type="Proteomes" id="UP000070174">
    <property type="component" value="Unassembled WGS sequence"/>
</dbReference>
<dbReference type="EMBL" id="LRQE01000042">
    <property type="protein sequence ID" value="KXA28525.1"/>
    <property type="molecule type" value="Genomic_DNA"/>
</dbReference>
<dbReference type="SUPFAM" id="SSF53335">
    <property type="entry name" value="S-adenosyl-L-methionine-dependent methyltransferases"/>
    <property type="match status" value="1"/>
</dbReference>
<keyword evidence="5 7" id="KW-0949">S-adenosyl-L-methionine</keyword>
<evidence type="ECO:0000256" key="6">
    <source>
        <dbReference type="ARBA" id="ARBA00022694"/>
    </source>
</evidence>
<keyword evidence="6 7" id="KW-0819">tRNA processing</keyword>
<gene>
    <name evidence="7" type="primary">trmB</name>
    <name evidence="8" type="ORF">HMPREF3229_01763</name>
</gene>